<keyword evidence="16" id="KW-1185">Reference proteome</keyword>
<evidence type="ECO:0000256" key="3">
    <source>
        <dbReference type="ARBA" id="ARBA00011738"/>
    </source>
</evidence>
<dbReference type="InterPro" id="IPR002315">
    <property type="entry name" value="tRNA-synt_gly"/>
</dbReference>
<feature type="domain" description="Aminoacyl-transfer RNA synthetases class-II family profile" evidence="14">
    <location>
        <begin position="260"/>
        <end position="563"/>
    </location>
</feature>
<comment type="caution">
    <text evidence="15">The sequence shown here is derived from an EMBL/GenBank/DDBJ whole genome shotgun (WGS) entry which is preliminary data.</text>
</comment>
<evidence type="ECO:0000256" key="12">
    <source>
        <dbReference type="ARBA" id="ARBA00030057"/>
    </source>
</evidence>
<dbReference type="GO" id="GO:0005524">
    <property type="term" value="F:ATP binding"/>
    <property type="evidence" value="ECO:0007669"/>
    <property type="project" value="UniProtKB-KW"/>
</dbReference>
<keyword evidence="7" id="KW-0808">Transferase</keyword>
<keyword evidence="6" id="KW-0436">Ligase</keyword>
<evidence type="ECO:0000256" key="6">
    <source>
        <dbReference type="ARBA" id="ARBA00022598"/>
    </source>
</evidence>
<dbReference type="SUPFAM" id="SSF55681">
    <property type="entry name" value="Class II aaRS and biotin synthetases"/>
    <property type="match status" value="1"/>
</dbReference>
<evidence type="ECO:0000256" key="5">
    <source>
        <dbReference type="ARBA" id="ARBA00022490"/>
    </source>
</evidence>
<sequence>MVYFRLFSPSKFSKTIFSSKTLVKKHLSLSSSQTLNSYFHSSKILHTNSEMEASKKIDRAALDSVLTKRFFFVPSFSIYGGVAGLYDYGPIGSALQQNLINIWRQHFVVEEDMLEMDGAIITPAEVLKTSGHVDKFTDFMCNDSLTNEIFRADHLVEAILEERLESDQLARQLGDLTLQKNVTVKKQKGVKVHVKLEDQTVVEYSEILAQIDNYGKEKLHEIIIKHDIRNPATNNTVTPPVEFNLMFDSSIGPTGHLKGYLRPETAQSQFVNFSRLLEFNNQKMPFASAMVGKSFRNEISPRSGLLRVREFNMAEIEHYVDPENKSHPKFHEVADLSISLLPASTQQSGSTNITQITIGEAVSLKIIDNETLGYFIGRIYLFLVKVGIDKNRLRFRQHMSNEMAHYACDCWDAEIHSSYGWIECVGCADRSAFDLTVHSKKTKEKLCVRENLETPRVYDALVPNTNKKVFGPKFKQSAKKIQEKLESLTQLELEEFKTSLESKGSFNLELDGQSFELTKELLTIDMQTFKENIREYTPNVIEPSFGIGRILYSLIEHSYYTRPGDELRAVFSFNPLIAPFKVLVLPLSNNASFSSYLTDIARSLRKMGVPARVDDAASASIGRRYARNDELGIPFAITVDFQTVKDQTITLRERDSTNQIRGSQEEIIALVVKLVNGNTSWSDVLQTHKTIEQVSE</sequence>
<proteinExistence type="inferred from homology"/>
<dbReference type="PANTHER" id="PTHR10745">
    <property type="entry name" value="GLYCYL-TRNA SYNTHETASE/DNA POLYMERASE SUBUNIT GAMMA-2"/>
    <property type="match status" value="1"/>
</dbReference>
<dbReference type="GO" id="GO:0004820">
    <property type="term" value="F:glycine-tRNA ligase activity"/>
    <property type="evidence" value="ECO:0007669"/>
    <property type="project" value="UniProtKB-EC"/>
</dbReference>
<evidence type="ECO:0000313" key="16">
    <source>
        <dbReference type="Proteomes" id="UP000245699"/>
    </source>
</evidence>
<evidence type="ECO:0000259" key="14">
    <source>
        <dbReference type="PROSITE" id="PS50862"/>
    </source>
</evidence>
<dbReference type="Gene3D" id="3.30.40.230">
    <property type="match status" value="1"/>
</dbReference>
<dbReference type="InterPro" id="IPR004154">
    <property type="entry name" value="Anticodon-bd"/>
</dbReference>
<keyword evidence="10" id="KW-0648">Protein biosynthesis</keyword>
<dbReference type="STRING" id="61424.A0A2T9YSL7"/>
<dbReference type="CDD" id="cd00774">
    <property type="entry name" value="GlyRS-like_core"/>
    <property type="match status" value="1"/>
</dbReference>
<dbReference type="FunFam" id="3.30.930.10:FF:000158">
    <property type="entry name" value="Glycyl-tRNA synthetase"/>
    <property type="match status" value="1"/>
</dbReference>
<evidence type="ECO:0000256" key="2">
    <source>
        <dbReference type="ARBA" id="ARBA00008226"/>
    </source>
</evidence>
<keyword evidence="8" id="KW-0547">Nucleotide-binding</keyword>
<dbReference type="Proteomes" id="UP000245699">
    <property type="component" value="Unassembled WGS sequence"/>
</dbReference>
<comment type="subcellular location">
    <subcellularLocation>
        <location evidence="1">Cytoplasm</location>
    </subcellularLocation>
</comment>
<dbReference type="Gene3D" id="3.30.930.10">
    <property type="entry name" value="Bira Bifunctional Protein, Domain 2"/>
    <property type="match status" value="1"/>
</dbReference>
<organism evidence="15 16">
    <name type="scientific">Furculomyces boomerangus</name>
    <dbReference type="NCBI Taxonomy" id="61424"/>
    <lineage>
        <taxon>Eukaryota</taxon>
        <taxon>Fungi</taxon>
        <taxon>Fungi incertae sedis</taxon>
        <taxon>Zoopagomycota</taxon>
        <taxon>Kickxellomycotina</taxon>
        <taxon>Harpellomycetes</taxon>
        <taxon>Harpellales</taxon>
        <taxon>Harpellaceae</taxon>
        <taxon>Furculomyces</taxon>
    </lineage>
</organism>
<dbReference type="InterPro" id="IPR036621">
    <property type="entry name" value="Anticodon-bd_dom_sf"/>
</dbReference>
<dbReference type="Gene3D" id="3.40.50.800">
    <property type="entry name" value="Anticodon-binding domain"/>
    <property type="match status" value="1"/>
</dbReference>
<dbReference type="Pfam" id="PF03129">
    <property type="entry name" value="HGTP_anticodon"/>
    <property type="match status" value="1"/>
</dbReference>
<evidence type="ECO:0000256" key="10">
    <source>
        <dbReference type="ARBA" id="ARBA00022917"/>
    </source>
</evidence>
<evidence type="ECO:0000313" key="15">
    <source>
        <dbReference type="EMBL" id="PVU95301.1"/>
    </source>
</evidence>
<dbReference type="InterPro" id="IPR033731">
    <property type="entry name" value="GlyRS-like_core"/>
</dbReference>
<evidence type="ECO:0000256" key="1">
    <source>
        <dbReference type="ARBA" id="ARBA00004496"/>
    </source>
</evidence>
<dbReference type="FunFam" id="3.40.50.800:FF:000004">
    <property type="entry name" value="Glycine--tRNA ligase 2"/>
    <property type="match status" value="1"/>
</dbReference>
<protein>
    <recommendedName>
        <fullName evidence="4">glycine--tRNA ligase</fullName>
        <ecNumber evidence="4">6.1.1.14</ecNumber>
    </recommendedName>
    <alternativeName>
        <fullName evidence="12">Diadenosine tetraphosphate synthetase</fullName>
    </alternativeName>
</protein>
<dbReference type="FunFam" id="3.30.930.10:FF:000010">
    <property type="entry name" value="Glycyl-tRNA synthetase 1"/>
    <property type="match status" value="1"/>
</dbReference>
<reference evidence="15 16" key="1">
    <citation type="journal article" date="2018" name="MBio">
        <title>Comparative Genomics Reveals the Core Gene Toolbox for the Fungus-Insect Symbiosis.</title>
        <authorList>
            <person name="Wang Y."/>
            <person name="Stata M."/>
            <person name="Wang W."/>
            <person name="Stajich J.E."/>
            <person name="White M.M."/>
            <person name="Moncalvo J.M."/>
        </authorList>
    </citation>
    <scope>NUCLEOTIDE SEQUENCE [LARGE SCALE GENOMIC DNA]</scope>
    <source>
        <strain evidence="15 16">AUS-77-4</strain>
    </source>
</reference>
<accession>A0A2T9YSL7</accession>
<dbReference type="PROSITE" id="PS50862">
    <property type="entry name" value="AA_TRNA_LIGASE_II"/>
    <property type="match status" value="1"/>
</dbReference>
<dbReference type="NCBIfam" id="TIGR00389">
    <property type="entry name" value="glyS_dimeric"/>
    <property type="match status" value="1"/>
</dbReference>
<evidence type="ECO:0000256" key="9">
    <source>
        <dbReference type="ARBA" id="ARBA00022840"/>
    </source>
</evidence>
<gene>
    <name evidence="15" type="ORF">BB559_002787</name>
</gene>
<dbReference type="FunFam" id="3.30.720.200:FF:000001">
    <property type="entry name" value="Glycine--tRNA ligase 2"/>
    <property type="match status" value="1"/>
</dbReference>
<dbReference type="InterPro" id="IPR045864">
    <property type="entry name" value="aa-tRNA-synth_II/BPL/LPL"/>
</dbReference>
<dbReference type="GO" id="GO:0016740">
    <property type="term" value="F:transferase activity"/>
    <property type="evidence" value="ECO:0007669"/>
    <property type="project" value="UniProtKB-KW"/>
</dbReference>
<dbReference type="OrthoDB" id="57698at2759"/>
<keyword evidence="5" id="KW-0963">Cytoplasm</keyword>
<dbReference type="EMBL" id="MBFT01000191">
    <property type="protein sequence ID" value="PVU95301.1"/>
    <property type="molecule type" value="Genomic_DNA"/>
</dbReference>
<evidence type="ECO:0000256" key="8">
    <source>
        <dbReference type="ARBA" id="ARBA00022741"/>
    </source>
</evidence>
<name>A0A2T9YSL7_9FUNG</name>
<dbReference type="NCBIfam" id="NF003211">
    <property type="entry name" value="PRK04173.1"/>
    <property type="match status" value="1"/>
</dbReference>
<comment type="catalytic activity">
    <reaction evidence="13">
        <text>2 ATP + H(+) = P(1),P(4)-bis(5'-adenosyl) tetraphosphate + diphosphate</text>
        <dbReference type="Rhea" id="RHEA:34935"/>
        <dbReference type="ChEBI" id="CHEBI:15378"/>
        <dbReference type="ChEBI" id="CHEBI:30616"/>
        <dbReference type="ChEBI" id="CHEBI:33019"/>
        <dbReference type="ChEBI" id="CHEBI:58141"/>
    </reaction>
</comment>
<dbReference type="PANTHER" id="PTHR10745:SF0">
    <property type="entry name" value="GLYCINE--TRNA LIGASE"/>
    <property type="match status" value="1"/>
</dbReference>
<evidence type="ECO:0000256" key="11">
    <source>
        <dbReference type="ARBA" id="ARBA00023146"/>
    </source>
</evidence>
<dbReference type="Gene3D" id="3.30.720.200">
    <property type="match status" value="1"/>
</dbReference>
<comment type="similarity">
    <text evidence="2">Belongs to the class-II aminoacyl-tRNA synthetase family.</text>
</comment>
<evidence type="ECO:0000256" key="13">
    <source>
        <dbReference type="ARBA" id="ARBA00051967"/>
    </source>
</evidence>
<keyword evidence="9" id="KW-0067">ATP-binding</keyword>
<dbReference type="AlphaFoldDB" id="A0A2T9YSL7"/>
<dbReference type="GO" id="GO:0070150">
    <property type="term" value="P:mitochondrial glycyl-tRNA aminoacylation"/>
    <property type="evidence" value="ECO:0007669"/>
    <property type="project" value="TreeGrafter"/>
</dbReference>
<dbReference type="GO" id="GO:0005739">
    <property type="term" value="C:mitochondrion"/>
    <property type="evidence" value="ECO:0007669"/>
    <property type="project" value="TreeGrafter"/>
</dbReference>
<dbReference type="InterPro" id="IPR027031">
    <property type="entry name" value="Gly-tRNA_synthase/POLG2"/>
</dbReference>
<keyword evidence="11" id="KW-0030">Aminoacyl-tRNA synthetase</keyword>
<dbReference type="PRINTS" id="PR01043">
    <property type="entry name" value="TRNASYNTHGLY"/>
</dbReference>
<comment type="subunit">
    <text evidence="3">Homodimer.</text>
</comment>
<dbReference type="InterPro" id="IPR006195">
    <property type="entry name" value="aa-tRNA-synth_II"/>
</dbReference>
<evidence type="ECO:0000256" key="7">
    <source>
        <dbReference type="ARBA" id="ARBA00022679"/>
    </source>
</evidence>
<evidence type="ECO:0000256" key="4">
    <source>
        <dbReference type="ARBA" id="ARBA00012829"/>
    </source>
</evidence>
<dbReference type="CDD" id="cd00858">
    <property type="entry name" value="GlyRS_anticodon"/>
    <property type="match status" value="1"/>
</dbReference>
<dbReference type="EC" id="6.1.1.14" evidence="4"/>
<dbReference type="SUPFAM" id="SSF52954">
    <property type="entry name" value="Class II aaRS ABD-related"/>
    <property type="match status" value="1"/>
</dbReference>